<feature type="region of interest" description="Disordered" evidence="1">
    <location>
        <begin position="222"/>
        <end position="241"/>
    </location>
</feature>
<evidence type="ECO:0000313" key="2">
    <source>
        <dbReference type="EMBL" id="PWI74857.1"/>
    </source>
</evidence>
<feature type="region of interest" description="Disordered" evidence="1">
    <location>
        <begin position="35"/>
        <end position="69"/>
    </location>
</feature>
<dbReference type="EMBL" id="LCWV01000003">
    <property type="protein sequence ID" value="PWI74857.1"/>
    <property type="molecule type" value="Genomic_DNA"/>
</dbReference>
<feature type="compositionally biased region" description="Basic and acidic residues" evidence="1">
    <location>
        <begin position="180"/>
        <end position="206"/>
    </location>
</feature>
<feature type="compositionally biased region" description="Basic and acidic residues" evidence="1">
    <location>
        <begin position="136"/>
        <end position="148"/>
    </location>
</feature>
<evidence type="ECO:0000256" key="1">
    <source>
        <dbReference type="SAM" id="MobiDB-lite"/>
    </source>
</evidence>
<dbReference type="AlphaFoldDB" id="A0A2U3EK21"/>
<feature type="region of interest" description="Disordered" evidence="1">
    <location>
        <begin position="180"/>
        <end position="213"/>
    </location>
</feature>
<proteinExistence type="predicted"/>
<reference evidence="2 3" key="1">
    <citation type="journal article" date="2016" name="Front. Microbiol.">
        <title>Genome and transcriptome sequences reveal the specific parasitism of the nematophagous Purpureocillium lilacinum 36-1.</title>
        <authorList>
            <person name="Xie J."/>
            <person name="Li S."/>
            <person name="Mo C."/>
            <person name="Xiao X."/>
            <person name="Peng D."/>
            <person name="Wang G."/>
            <person name="Xiao Y."/>
        </authorList>
    </citation>
    <scope>NUCLEOTIDE SEQUENCE [LARGE SCALE GENOMIC DNA]</scope>
    <source>
        <strain evidence="2 3">36-1</strain>
    </source>
</reference>
<protein>
    <submittedName>
        <fullName evidence="2">Uncharacterized protein</fullName>
    </submittedName>
</protein>
<dbReference type="Proteomes" id="UP000245956">
    <property type="component" value="Unassembled WGS sequence"/>
</dbReference>
<evidence type="ECO:0000313" key="3">
    <source>
        <dbReference type="Proteomes" id="UP000245956"/>
    </source>
</evidence>
<name>A0A2U3EK21_PURLI</name>
<comment type="caution">
    <text evidence="2">The sequence shown here is derived from an EMBL/GenBank/DDBJ whole genome shotgun (WGS) entry which is preliminary data.</text>
</comment>
<gene>
    <name evidence="2" type="ORF">PCL_08171</name>
</gene>
<accession>A0A2U3EK21</accession>
<organism evidence="2 3">
    <name type="scientific">Purpureocillium lilacinum</name>
    <name type="common">Paecilomyces lilacinus</name>
    <dbReference type="NCBI Taxonomy" id="33203"/>
    <lineage>
        <taxon>Eukaryota</taxon>
        <taxon>Fungi</taxon>
        <taxon>Dikarya</taxon>
        <taxon>Ascomycota</taxon>
        <taxon>Pezizomycotina</taxon>
        <taxon>Sordariomycetes</taxon>
        <taxon>Hypocreomycetidae</taxon>
        <taxon>Hypocreales</taxon>
        <taxon>Ophiocordycipitaceae</taxon>
        <taxon>Purpureocillium</taxon>
    </lineage>
</organism>
<feature type="compositionally biased region" description="Basic and acidic residues" evidence="1">
    <location>
        <begin position="111"/>
        <end position="125"/>
    </location>
</feature>
<sequence>MHRGGAPGEHNIITIIRPALQRAAKDIRDGKLLELGDGGEVPGARPADQTVTDPLHQGGPRLQLKRRRAGCPLTNVADAAIRGSADRGTGRWIEMGFWMGSASPRGRREARRGPHDKDGGDERTRGLTARSGRAQARCDESAKEEKRAKKDRRRWPTQGLDWGGRYDWVSGWRDEAELWGGREEEEGRRGEDELGERPRGTGRDGGRAGGLSFERVTTNPAWTRRTRKKAPVQSAPLRPRGGAWMVAPDASHGIASPRLASHRVASWNPDDGTGGCGAVLLRRRLPGGMEPFEGGSRLRGWMYRRRLIRRGGYFGSLHAVGPETSSELRASGHPPLAPGLSSSPAAPFPVVAAPAAARPGASNSPGALEPWSWRLGAGRATPKGPPLRSAPPLVAYRCTALARHHHRPPARPLLSSIS</sequence>
<feature type="region of interest" description="Disordered" evidence="1">
    <location>
        <begin position="102"/>
        <end position="156"/>
    </location>
</feature>